<dbReference type="EC" id="2.3.2.27" evidence="4"/>
<dbReference type="SUPFAM" id="SSF57850">
    <property type="entry name" value="RING/U-box"/>
    <property type="match status" value="1"/>
</dbReference>
<gene>
    <name evidence="17" type="ORF">SNE40_004119</name>
</gene>
<evidence type="ECO:0000256" key="10">
    <source>
        <dbReference type="ARBA" id="ARBA00022833"/>
    </source>
</evidence>
<comment type="similarity">
    <text evidence="12">Belongs to the Hakai family.</text>
</comment>
<evidence type="ECO:0000256" key="4">
    <source>
        <dbReference type="ARBA" id="ARBA00012483"/>
    </source>
</evidence>
<dbReference type="CDD" id="cd16508">
    <property type="entry name" value="RING-HC_HAKAI-like"/>
    <property type="match status" value="1"/>
</dbReference>
<comment type="pathway">
    <text evidence="3">Protein modification; protein ubiquitination.</text>
</comment>
<keyword evidence="10" id="KW-0862">Zinc</keyword>
<evidence type="ECO:0000256" key="1">
    <source>
        <dbReference type="ARBA" id="ARBA00000900"/>
    </source>
</evidence>
<evidence type="ECO:0000313" key="17">
    <source>
        <dbReference type="EMBL" id="KAK6192691.1"/>
    </source>
</evidence>
<name>A0AAN8K9B4_PATCE</name>
<evidence type="ECO:0000256" key="5">
    <source>
        <dbReference type="ARBA" id="ARBA00022473"/>
    </source>
</evidence>
<evidence type="ECO:0000256" key="3">
    <source>
        <dbReference type="ARBA" id="ARBA00004906"/>
    </source>
</evidence>
<dbReference type="PANTHER" id="PTHR13480">
    <property type="entry name" value="E3 UBIQUITIN-PROTEIN LIGASE HAKAI-RELATED"/>
    <property type="match status" value="1"/>
</dbReference>
<dbReference type="InterPro" id="IPR041042">
    <property type="entry name" value="Znf_Hakai"/>
</dbReference>
<dbReference type="GO" id="GO:0005634">
    <property type="term" value="C:nucleus"/>
    <property type="evidence" value="ECO:0007669"/>
    <property type="project" value="UniProtKB-SubCell"/>
</dbReference>
<evidence type="ECO:0000256" key="7">
    <source>
        <dbReference type="ARBA" id="ARBA00022723"/>
    </source>
</evidence>
<evidence type="ECO:0000256" key="9">
    <source>
        <dbReference type="ARBA" id="ARBA00022786"/>
    </source>
</evidence>
<evidence type="ECO:0000256" key="13">
    <source>
        <dbReference type="ARBA" id="ARBA00041081"/>
    </source>
</evidence>
<keyword evidence="11" id="KW-0539">Nucleus</keyword>
<dbReference type="PROSITE" id="PS00518">
    <property type="entry name" value="ZF_RING_1"/>
    <property type="match status" value="1"/>
</dbReference>
<evidence type="ECO:0000256" key="6">
    <source>
        <dbReference type="ARBA" id="ARBA00022679"/>
    </source>
</evidence>
<dbReference type="GO" id="GO:0030155">
    <property type="term" value="P:regulation of cell adhesion"/>
    <property type="evidence" value="ECO:0007669"/>
    <property type="project" value="TreeGrafter"/>
</dbReference>
<dbReference type="InterPro" id="IPR013083">
    <property type="entry name" value="Znf_RING/FYVE/PHD"/>
</dbReference>
<dbReference type="Gene3D" id="6.10.140.2210">
    <property type="match status" value="1"/>
</dbReference>
<dbReference type="Gene3D" id="3.30.40.10">
    <property type="entry name" value="Zinc/RING finger domain, C3HC4 (zinc finger)"/>
    <property type="match status" value="1"/>
</dbReference>
<evidence type="ECO:0000313" key="18">
    <source>
        <dbReference type="Proteomes" id="UP001347796"/>
    </source>
</evidence>
<dbReference type="Proteomes" id="UP001347796">
    <property type="component" value="Unassembled WGS sequence"/>
</dbReference>
<evidence type="ECO:0000256" key="11">
    <source>
        <dbReference type="ARBA" id="ARBA00023242"/>
    </source>
</evidence>
<feature type="domain" description="RING-type" evidence="16">
    <location>
        <begin position="50"/>
        <end position="86"/>
    </location>
</feature>
<dbReference type="GO" id="GO:0061630">
    <property type="term" value="F:ubiquitin protein ligase activity"/>
    <property type="evidence" value="ECO:0007669"/>
    <property type="project" value="UniProtKB-EC"/>
</dbReference>
<keyword evidence="18" id="KW-1185">Reference proteome</keyword>
<evidence type="ECO:0000256" key="12">
    <source>
        <dbReference type="ARBA" id="ARBA00038499"/>
    </source>
</evidence>
<dbReference type="Pfam" id="PF18408">
    <property type="entry name" value="zf_Hakai"/>
    <property type="match status" value="1"/>
</dbReference>
<dbReference type="GO" id="GO:0008270">
    <property type="term" value="F:zinc ion binding"/>
    <property type="evidence" value="ECO:0007669"/>
    <property type="project" value="UniProtKB-KW"/>
</dbReference>
<keyword evidence="8 14" id="KW-0863">Zinc-finger</keyword>
<keyword evidence="7" id="KW-0479">Metal-binding</keyword>
<dbReference type="PROSITE" id="PS50089">
    <property type="entry name" value="ZF_RING_2"/>
    <property type="match status" value="1"/>
</dbReference>
<comment type="subcellular location">
    <subcellularLocation>
        <location evidence="2">Nucleus</location>
    </subcellularLocation>
</comment>
<keyword evidence="5" id="KW-0217">Developmental protein</keyword>
<evidence type="ECO:0000256" key="14">
    <source>
        <dbReference type="PROSITE-ProRule" id="PRU00175"/>
    </source>
</evidence>
<feature type="region of interest" description="Disordered" evidence="15">
    <location>
        <begin position="309"/>
        <end position="402"/>
    </location>
</feature>
<dbReference type="PANTHER" id="PTHR13480:SF0">
    <property type="entry name" value="E3 UBIQUITIN-PROTEIN LIGASE HAKAI"/>
    <property type="match status" value="1"/>
</dbReference>
<dbReference type="AlphaFoldDB" id="A0AAN8K9B4"/>
<dbReference type="InterPro" id="IPR040380">
    <property type="entry name" value="HAKAI-like_RING-HC"/>
</dbReference>
<dbReference type="InterPro" id="IPR017907">
    <property type="entry name" value="Znf_RING_CS"/>
</dbReference>
<protein>
    <recommendedName>
        <fullName evidence="13">E3 ubiquitin-protein ligase Hakai</fullName>
        <ecNumber evidence="4">2.3.2.27</ecNumber>
    </recommendedName>
</protein>
<comment type="caution">
    <text evidence="17">The sequence shown here is derived from an EMBL/GenBank/DDBJ whole genome shotgun (WGS) entry which is preliminary data.</text>
</comment>
<dbReference type="EMBL" id="JAZGQO010000002">
    <property type="protein sequence ID" value="KAK6192691.1"/>
    <property type="molecule type" value="Genomic_DNA"/>
</dbReference>
<evidence type="ECO:0000256" key="2">
    <source>
        <dbReference type="ARBA" id="ARBA00004123"/>
    </source>
</evidence>
<sequence>MDDGEDIYVENPTFRSAYPMEPLHYGKRLRWDYKVHLIGEKVVDPLIHTCEVCIQPILSYGRMIPCKHAFCLDCAKNAGKRCPRCKETVTRVEQSPLGSVFICTFNGQKQLANGCRRTYLSQRDLNSHVAHRHLQNAKVSPVDPVKSGASRHPLVDAPSAAAPVVRPEQTVFTNPGAAGLLQSVNALLGHLQPQMVPPPIRAPTAQPLAQPLAHLPMVQKPPMSSTTIESYQTSTMPPIMATSRTNLITVPIQEEAYRHPNAYTTALGAAPAAYVQPPVNPLAPALQSYISSTLSAQVPTGGAYPPQISMAGSPYSTQSVPAVPHPGTMPHHVPPPQMIGGPQQAPSRFPSPHQPYDDGHNKQYSQTGGSPRMPWNAGNRPPGPVPPPQRTHSDSTSYSQYY</sequence>
<proteinExistence type="inferred from homology"/>
<dbReference type="InterPro" id="IPR001841">
    <property type="entry name" value="Znf_RING"/>
</dbReference>
<dbReference type="SMART" id="SM00184">
    <property type="entry name" value="RING"/>
    <property type="match status" value="1"/>
</dbReference>
<keyword evidence="9" id="KW-0833">Ubl conjugation pathway</keyword>
<accession>A0AAN8K9B4</accession>
<evidence type="ECO:0000259" key="16">
    <source>
        <dbReference type="PROSITE" id="PS50089"/>
    </source>
</evidence>
<organism evidence="17 18">
    <name type="scientific">Patella caerulea</name>
    <name type="common">Rayed Mediterranean limpet</name>
    <dbReference type="NCBI Taxonomy" id="87958"/>
    <lineage>
        <taxon>Eukaryota</taxon>
        <taxon>Metazoa</taxon>
        <taxon>Spiralia</taxon>
        <taxon>Lophotrochozoa</taxon>
        <taxon>Mollusca</taxon>
        <taxon>Gastropoda</taxon>
        <taxon>Patellogastropoda</taxon>
        <taxon>Patelloidea</taxon>
        <taxon>Patellidae</taxon>
        <taxon>Patella</taxon>
    </lineage>
</organism>
<keyword evidence="6" id="KW-0808">Transferase</keyword>
<evidence type="ECO:0000256" key="15">
    <source>
        <dbReference type="SAM" id="MobiDB-lite"/>
    </source>
</evidence>
<evidence type="ECO:0000256" key="8">
    <source>
        <dbReference type="ARBA" id="ARBA00022771"/>
    </source>
</evidence>
<dbReference type="InterPro" id="IPR040383">
    <property type="entry name" value="HAKAI/CBLL2"/>
</dbReference>
<comment type="catalytic activity">
    <reaction evidence="1">
        <text>S-ubiquitinyl-[E2 ubiquitin-conjugating enzyme]-L-cysteine + [acceptor protein]-L-lysine = [E2 ubiquitin-conjugating enzyme]-L-cysteine + N(6)-ubiquitinyl-[acceptor protein]-L-lysine.</text>
        <dbReference type="EC" id="2.3.2.27"/>
    </reaction>
</comment>
<dbReference type="GO" id="GO:0016567">
    <property type="term" value="P:protein ubiquitination"/>
    <property type="evidence" value="ECO:0007669"/>
    <property type="project" value="InterPro"/>
</dbReference>
<reference evidence="17 18" key="1">
    <citation type="submission" date="2024-01" db="EMBL/GenBank/DDBJ databases">
        <title>The genome of the rayed Mediterranean limpet Patella caerulea (Linnaeus, 1758).</title>
        <authorList>
            <person name="Anh-Thu Weber A."/>
            <person name="Halstead-Nussloch G."/>
        </authorList>
    </citation>
    <scope>NUCLEOTIDE SEQUENCE [LARGE SCALE GENOMIC DNA]</scope>
    <source>
        <strain evidence="17">AATW-2023a</strain>
        <tissue evidence="17">Whole specimen</tissue>
    </source>
</reference>